<evidence type="ECO:0000256" key="1">
    <source>
        <dbReference type="ARBA" id="ARBA00022741"/>
    </source>
</evidence>
<dbReference type="VEuPathDB" id="MicrosporidiaDB:H312_01326"/>
<dbReference type="SUPFAM" id="SSF52540">
    <property type="entry name" value="P-loop containing nucleoside triphosphate hydrolases"/>
    <property type="match status" value="1"/>
</dbReference>
<accession>A0A059F1T0</accession>
<dbReference type="GO" id="GO:0003924">
    <property type="term" value="F:GTPase activity"/>
    <property type="evidence" value="ECO:0007669"/>
    <property type="project" value="InterPro"/>
</dbReference>
<dbReference type="InterPro" id="IPR003578">
    <property type="entry name" value="Small_GTPase_Rho"/>
</dbReference>
<dbReference type="HOGENOM" id="CLU_1602282_0_0_1"/>
<dbReference type="Gene3D" id="3.40.50.300">
    <property type="entry name" value="P-loop containing nucleotide triphosphate hydrolases"/>
    <property type="match status" value="1"/>
</dbReference>
<dbReference type="InterPro" id="IPR027417">
    <property type="entry name" value="P-loop_NTPase"/>
</dbReference>
<proteinExistence type="predicted"/>
<dbReference type="OrthoDB" id="8830751at2759"/>
<organism evidence="3 4">
    <name type="scientific">Anncaliia algerae PRA339</name>
    <dbReference type="NCBI Taxonomy" id="1288291"/>
    <lineage>
        <taxon>Eukaryota</taxon>
        <taxon>Fungi</taxon>
        <taxon>Fungi incertae sedis</taxon>
        <taxon>Microsporidia</taxon>
        <taxon>Tubulinosematoidea</taxon>
        <taxon>Tubulinosematidae</taxon>
        <taxon>Anncaliia</taxon>
    </lineage>
</organism>
<dbReference type="SMART" id="SM00174">
    <property type="entry name" value="RHO"/>
    <property type="match status" value="1"/>
</dbReference>
<evidence type="ECO:0000313" key="3">
    <source>
        <dbReference type="EMBL" id="KCZ81248.1"/>
    </source>
</evidence>
<dbReference type="EMBL" id="KK365146">
    <property type="protein sequence ID" value="KCZ81248.1"/>
    <property type="molecule type" value="Genomic_DNA"/>
</dbReference>
<reference evidence="4" key="1">
    <citation type="submission" date="2013-02" db="EMBL/GenBank/DDBJ databases">
        <authorList>
            <consortium name="The Broad Institute Genome Sequencing Platform"/>
            <person name="Cuomo C."/>
            <person name="Becnel J."/>
            <person name="Sanscrainte N."/>
            <person name="Walker B."/>
            <person name="Young S.K."/>
            <person name="Zeng Q."/>
            <person name="Gargeya S."/>
            <person name="Fitzgerald M."/>
            <person name="Haas B."/>
            <person name="Abouelleil A."/>
            <person name="Alvarado L."/>
            <person name="Arachchi H.M."/>
            <person name="Berlin A.M."/>
            <person name="Chapman S.B."/>
            <person name="Dewar J."/>
            <person name="Goldberg J."/>
            <person name="Griggs A."/>
            <person name="Gujja S."/>
            <person name="Hansen M."/>
            <person name="Howarth C."/>
            <person name="Imamovic A."/>
            <person name="Larimer J."/>
            <person name="McCowan C."/>
            <person name="Murphy C."/>
            <person name="Neiman D."/>
            <person name="Pearson M."/>
            <person name="Priest M."/>
            <person name="Roberts A."/>
            <person name="Saif S."/>
            <person name="Shea T."/>
            <person name="Sisk P."/>
            <person name="Sykes S."/>
            <person name="Wortman J."/>
            <person name="Nusbaum C."/>
            <person name="Birren B."/>
        </authorList>
    </citation>
    <scope>NUCLEOTIDE SEQUENCE [LARGE SCALE GENOMIC DNA]</scope>
    <source>
        <strain evidence="4">PRA339</strain>
    </source>
</reference>
<sequence>MLPLKITIVGERKSGKSSLIHKYIYNTPLTSNNYYTTNYCKVKEKENIRLNIWEISDHLSLELRKLAYPQTNVFLCVFAMNNDIKLVKKWIDEVKGYDAPIMLVGTKGDLPYDKSQILLFCEKNTLEVIFTSCEMDWNVDAVFDRAVNMIFGQSLKGTKARRGCCL</sequence>
<dbReference type="SMART" id="SM00175">
    <property type="entry name" value="RAB"/>
    <property type="match status" value="1"/>
</dbReference>
<dbReference type="GO" id="GO:0007264">
    <property type="term" value="P:small GTPase-mediated signal transduction"/>
    <property type="evidence" value="ECO:0007669"/>
    <property type="project" value="InterPro"/>
</dbReference>
<dbReference type="SMART" id="SM00173">
    <property type="entry name" value="RAS"/>
    <property type="match status" value="1"/>
</dbReference>
<protein>
    <recommendedName>
        <fullName evidence="5">Small GTP-binding protein domain</fullName>
    </recommendedName>
</protein>
<dbReference type="GO" id="GO:0005525">
    <property type="term" value="F:GTP binding"/>
    <property type="evidence" value="ECO:0007669"/>
    <property type="project" value="UniProtKB-KW"/>
</dbReference>
<evidence type="ECO:0008006" key="5">
    <source>
        <dbReference type="Google" id="ProtNLM"/>
    </source>
</evidence>
<keyword evidence="4" id="KW-1185">Reference proteome</keyword>
<dbReference type="AlphaFoldDB" id="A0A059F1T0"/>
<gene>
    <name evidence="3" type="ORF">H312_01326</name>
</gene>
<name>A0A059F1T0_9MICR</name>
<dbReference type="InterPro" id="IPR001806">
    <property type="entry name" value="Small_GTPase"/>
</dbReference>
<dbReference type="Proteomes" id="UP000030655">
    <property type="component" value="Unassembled WGS sequence"/>
</dbReference>
<keyword evidence="2" id="KW-0342">GTP-binding</keyword>
<dbReference type="PANTHER" id="PTHR24072">
    <property type="entry name" value="RHO FAMILY GTPASE"/>
    <property type="match status" value="1"/>
</dbReference>
<keyword evidence="1" id="KW-0547">Nucleotide-binding</keyword>
<dbReference type="NCBIfam" id="TIGR00231">
    <property type="entry name" value="small_GTP"/>
    <property type="match status" value="1"/>
</dbReference>
<evidence type="ECO:0000313" key="4">
    <source>
        <dbReference type="Proteomes" id="UP000030655"/>
    </source>
</evidence>
<dbReference type="Pfam" id="PF00071">
    <property type="entry name" value="Ras"/>
    <property type="match status" value="1"/>
</dbReference>
<reference evidence="3 4" key="2">
    <citation type="submission" date="2014-03" db="EMBL/GenBank/DDBJ databases">
        <title>The Genome Sequence of Anncaliia algerae insect isolate PRA339.</title>
        <authorList>
            <consortium name="The Broad Institute Genome Sequencing Platform"/>
            <consortium name="The Broad Institute Genome Sequencing Center for Infectious Disease"/>
            <person name="Cuomo C."/>
            <person name="Becnel J."/>
            <person name="Sanscrainte N."/>
            <person name="Walker B."/>
            <person name="Young S.K."/>
            <person name="Zeng Q."/>
            <person name="Gargeya S."/>
            <person name="Fitzgerald M."/>
            <person name="Haas B."/>
            <person name="Abouelleil A."/>
            <person name="Alvarado L."/>
            <person name="Arachchi H.M."/>
            <person name="Berlin A.M."/>
            <person name="Chapman S.B."/>
            <person name="Dewar J."/>
            <person name="Goldberg J."/>
            <person name="Griggs A."/>
            <person name="Gujja S."/>
            <person name="Hansen M."/>
            <person name="Howarth C."/>
            <person name="Imamovic A."/>
            <person name="Larimer J."/>
            <person name="McCowan C."/>
            <person name="Murphy C."/>
            <person name="Neiman D."/>
            <person name="Pearson M."/>
            <person name="Priest M."/>
            <person name="Roberts A."/>
            <person name="Saif S."/>
            <person name="Shea T."/>
            <person name="Sisk P."/>
            <person name="Sykes S."/>
            <person name="Wortman J."/>
            <person name="Nusbaum C."/>
            <person name="Birren B."/>
        </authorList>
    </citation>
    <scope>NUCLEOTIDE SEQUENCE [LARGE SCALE GENOMIC DNA]</scope>
    <source>
        <strain evidence="3 4">PRA339</strain>
    </source>
</reference>
<dbReference type="STRING" id="1288291.A0A059F1T0"/>
<dbReference type="PRINTS" id="PR00449">
    <property type="entry name" value="RASTRNSFRMNG"/>
</dbReference>
<evidence type="ECO:0000256" key="2">
    <source>
        <dbReference type="ARBA" id="ARBA00023134"/>
    </source>
</evidence>
<dbReference type="InterPro" id="IPR005225">
    <property type="entry name" value="Small_GTP-bd"/>
</dbReference>